<reference evidence="4 5" key="1">
    <citation type="submission" date="2016-07" db="EMBL/GenBank/DDBJ databases">
        <title>Pervasive Adenine N6-methylation of Active Genes in Fungi.</title>
        <authorList>
            <consortium name="DOE Joint Genome Institute"/>
            <person name="Mondo S.J."/>
            <person name="Dannebaum R.O."/>
            <person name="Kuo R.C."/>
            <person name="Labutti K."/>
            <person name="Haridas S."/>
            <person name="Kuo A."/>
            <person name="Salamov A."/>
            <person name="Ahrendt S.R."/>
            <person name="Lipzen A."/>
            <person name="Sullivan W."/>
            <person name="Andreopoulos W.B."/>
            <person name="Clum A."/>
            <person name="Lindquist E."/>
            <person name="Daum C."/>
            <person name="Ramamoorthy G.K."/>
            <person name="Gryganskyi A."/>
            <person name="Culley D."/>
            <person name="Magnuson J.K."/>
            <person name="James T.Y."/>
            <person name="O'Malley M.A."/>
            <person name="Stajich J.E."/>
            <person name="Spatafora J.W."/>
            <person name="Visel A."/>
            <person name="Grigoriev I.V."/>
        </authorList>
    </citation>
    <scope>NUCLEOTIDE SEQUENCE [LARGE SCALE GENOMIC DNA]</scope>
    <source>
        <strain evidence="4 5">CBS 115471</strain>
    </source>
</reference>
<evidence type="ECO:0000313" key="5">
    <source>
        <dbReference type="Proteomes" id="UP000193144"/>
    </source>
</evidence>
<dbReference type="Pfam" id="PF22939">
    <property type="entry name" value="WHD_GPIID"/>
    <property type="match status" value="1"/>
</dbReference>
<evidence type="ECO:0008006" key="6">
    <source>
        <dbReference type="Google" id="ProtNLM"/>
    </source>
</evidence>
<dbReference type="OrthoDB" id="195446at2759"/>
<evidence type="ECO:0000313" key="4">
    <source>
        <dbReference type="EMBL" id="ORY14310.1"/>
    </source>
</evidence>
<sequence length="674" mass="75859">MSCSALLQLHPLSPTLSLQLLRLDNAVLLSFHLSSIRICHLCLFPDMDPLSVTASIIAVLQLSAKVLGYLNDVKDAPKGRTQCAIEISNLHSLLYKLKDHVENGDSRQSWYITVQDLAVENGPLDQFKQALETLQSKITDGGRLKKVGEALVWKFRKEEIAGILDRIERLKSLVEIALQMDHFKLSQAIKYDTNFVRTHVPVIQSGVDEIRQDQDAAKHCRILEWISRTDYPAQQYDIIKRRQEGTGQWFLDAPQVTRWLSEHQATLFCPGIPGAGKTMVAAIAIDHLLKSVQSSSHGVAYVYCNYKAQEEQDTSRMLAAILKQLVQTRLSLVEPVERLHKKHADRGTRPLPDEVFSALRDVLAHYSAVYIVVDALDECQDSDGARRQFLAKLRDLQAGRDVRLMATSRLIPEIMDWFNKALKLEVQASKEDVKQFVAGQICRLPRCIQRNSALQETVQEKIVEAVDGMFLLARLHTDSLLDKRTAKDVKATLAKLSQGSAALAEAYKEAIQRIEGQLSGDYELAKKVLSWITYAKRPLTTAEICCALAVESDEAELDPENIPDVEDLLSVCAGLVVVDQESSVIRLVHYTTQEYFERIRDSWDPGARLHIASTCLTYLSFSIFKTSSCSSDKAFEERLQKNKFLDYAAKHWGEHAAMAEDQICELACLFLPKL</sequence>
<keyword evidence="1" id="KW-0677">Repeat</keyword>
<dbReference type="STRING" id="1231657.A0A1Y1ZVU7"/>
<feature type="domain" description="Nephrocystin 3-like N-terminal" evidence="3">
    <location>
        <begin position="245"/>
        <end position="409"/>
    </location>
</feature>
<dbReference type="InterPro" id="IPR054471">
    <property type="entry name" value="GPIID_WHD"/>
</dbReference>
<evidence type="ECO:0000259" key="2">
    <source>
        <dbReference type="Pfam" id="PF22939"/>
    </source>
</evidence>
<name>A0A1Y1ZVU7_9PLEO</name>
<dbReference type="PANTHER" id="PTHR10039:SF15">
    <property type="entry name" value="NACHT DOMAIN-CONTAINING PROTEIN"/>
    <property type="match status" value="1"/>
</dbReference>
<dbReference type="Proteomes" id="UP000193144">
    <property type="component" value="Unassembled WGS sequence"/>
</dbReference>
<dbReference type="AlphaFoldDB" id="A0A1Y1ZVU7"/>
<dbReference type="Gene3D" id="3.40.50.300">
    <property type="entry name" value="P-loop containing nucleotide triphosphate hydrolases"/>
    <property type="match status" value="1"/>
</dbReference>
<proteinExistence type="predicted"/>
<accession>A0A1Y1ZVU7</accession>
<dbReference type="EMBL" id="MCFA01000034">
    <property type="protein sequence ID" value="ORY14310.1"/>
    <property type="molecule type" value="Genomic_DNA"/>
</dbReference>
<dbReference type="InterPro" id="IPR056884">
    <property type="entry name" value="NPHP3-like_N"/>
</dbReference>
<dbReference type="PANTHER" id="PTHR10039">
    <property type="entry name" value="AMELOGENIN"/>
    <property type="match status" value="1"/>
</dbReference>
<feature type="domain" description="GPI inositol-deacylase winged helix" evidence="2">
    <location>
        <begin position="522"/>
        <end position="596"/>
    </location>
</feature>
<evidence type="ECO:0000256" key="1">
    <source>
        <dbReference type="ARBA" id="ARBA00022737"/>
    </source>
</evidence>
<comment type="caution">
    <text evidence="4">The sequence shown here is derived from an EMBL/GenBank/DDBJ whole genome shotgun (WGS) entry which is preliminary data.</text>
</comment>
<evidence type="ECO:0000259" key="3">
    <source>
        <dbReference type="Pfam" id="PF24883"/>
    </source>
</evidence>
<protein>
    <recommendedName>
        <fullName evidence="6">AAA+ ATPase domain-containing protein</fullName>
    </recommendedName>
</protein>
<organism evidence="4 5">
    <name type="scientific">Clohesyomyces aquaticus</name>
    <dbReference type="NCBI Taxonomy" id="1231657"/>
    <lineage>
        <taxon>Eukaryota</taxon>
        <taxon>Fungi</taxon>
        <taxon>Dikarya</taxon>
        <taxon>Ascomycota</taxon>
        <taxon>Pezizomycotina</taxon>
        <taxon>Dothideomycetes</taxon>
        <taxon>Pleosporomycetidae</taxon>
        <taxon>Pleosporales</taxon>
        <taxon>Lindgomycetaceae</taxon>
        <taxon>Clohesyomyces</taxon>
    </lineage>
</organism>
<gene>
    <name evidence="4" type="ORF">BCR34DRAFT_560617</name>
</gene>
<keyword evidence="5" id="KW-1185">Reference proteome</keyword>
<dbReference type="InterPro" id="IPR027417">
    <property type="entry name" value="P-loop_NTPase"/>
</dbReference>
<dbReference type="SUPFAM" id="SSF52540">
    <property type="entry name" value="P-loop containing nucleoside triphosphate hydrolases"/>
    <property type="match status" value="1"/>
</dbReference>
<dbReference type="Pfam" id="PF24883">
    <property type="entry name" value="NPHP3_N"/>
    <property type="match status" value="1"/>
</dbReference>